<dbReference type="Gene3D" id="3.40.50.2300">
    <property type="match status" value="1"/>
</dbReference>
<accession>A0ABQ6H0W0</accession>
<dbReference type="RefSeq" id="WP_284207179.1">
    <property type="nucleotide sequence ID" value="NZ_BSSU01000006.1"/>
</dbReference>
<dbReference type="InterPro" id="IPR011990">
    <property type="entry name" value="TPR-like_helical_dom_sf"/>
</dbReference>
<dbReference type="SUPFAM" id="SSF48452">
    <property type="entry name" value="TPR-like"/>
    <property type="match status" value="1"/>
</dbReference>
<evidence type="ECO:0000256" key="2">
    <source>
        <dbReference type="PROSITE-ProRule" id="PRU00339"/>
    </source>
</evidence>
<dbReference type="PANTHER" id="PTHR43228">
    <property type="entry name" value="TWO-COMPONENT RESPONSE REGULATOR"/>
    <property type="match status" value="1"/>
</dbReference>
<evidence type="ECO:0000256" key="1">
    <source>
        <dbReference type="PROSITE-ProRule" id="PRU00169"/>
    </source>
</evidence>
<dbReference type="PROSITE" id="PS50110">
    <property type="entry name" value="RESPONSE_REGULATORY"/>
    <property type="match status" value="1"/>
</dbReference>
<reference evidence="4 5" key="1">
    <citation type="submission" date="2023-03" db="EMBL/GenBank/DDBJ databases">
        <title>Draft genome sequence of Thalassotalea eurytherma JCM 18482T.</title>
        <authorList>
            <person name="Sawabe T."/>
        </authorList>
    </citation>
    <scope>NUCLEOTIDE SEQUENCE [LARGE SCALE GENOMIC DNA]</scope>
    <source>
        <strain evidence="4 5">JCM 18482</strain>
    </source>
</reference>
<name>A0ABQ6H0W0_9GAMM</name>
<dbReference type="InterPro" id="IPR001789">
    <property type="entry name" value="Sig_transdc_resp-reg_receiver"/>
</dbReference>
<comment type="caution">
    <text evidence="4">The sequence shown here is derived from an EMBL/GenBank/DDBJ whole genome shotgun (WGS) entry which is preliminary data.</text>
</comment>
<dbReference type="Proteomes" id="UP001157133">
    <property type="component" value="Unassembled WGS sequence"/>
</dbReference>
<comment type="caution">
    <text evidence="1">Lacks conserved residue(s) required for the propagation of feature annotation.</text>
</comment>
<keyword evidence="5" id="KW-1185">Reference proteome</keyword>
<evidence type="ECO:0000259" key="3">
    <source>
        <dbReference type="PROSITE" id="PS50110"/>
    </source>
</evidence>
<dbReference type="PROSITE" id="PS50005">
    <property type="entry name" value="TPR"/>
    <property type="match status" value="1"/>
</dbReference>
<protein>
    <recommendedName>
        <fullName evidence="3">Response regulatory domain-containing protein</fullName>
    </recommendedName>
</protein>
<dbReference type="EMBL" id="BSSU01000006">
    <property type="protein sequence ID" value="GLX81833.1"/>
    <property type="molecule type" value="Genomic_DNA"/>
</dbReference>
<dbReference type="SMART" id="SM00448">
    <property type="entry name" value="REC"/>
    <property type="match status" value="1"/>
</dbReference>
<sequence length="548" mass="63807">MELTHASELAISHQLNVLIVDENEFVHHLLQSSLLDLNIERVSVCTNAYKAVKLCEKNYFHIVICAFNVKSDKDGFHLLEELKDKGYVDKRTVLIFLSSETSESLVNSIIELQPDDFWSKPLSQGKVTERLRYTLGVKKKLFTIFLAFDKKNYAKAIYFADRLLLDSSLKPYFLNILRLKGEAYLRLREFVEAETFYRSLLKSCQHSWVYTGFVNALLNQNKLDEIKDLLSTLVEKPDTRFATYDLLAQYYIDNKRYELAYEQIKLACELSPRNLERQRKLYELARLNGDFSGQYKASKNMVKFAKNSIHQSPVFELNMIRSCLDYANSMSDAQATSIFSDVEKAIKTMENSADTDDKITQLLWVIKARLCTAQGQEEKALNIVENHFSVRLSADVEDNLDKVKVYQELGLKEEMQDLYDVIAKQSEHDSLNNAAINGYIEQRVEHKTQQFSPRKLNQMAVEYYKKARYMSSAKCLEEAVLLSPKNNKFRISLLKVLIKLKEKDQHETKHLELAEETIEKLRYEQLSENDNEVYLQLKNRWQVNSMEN</sequence>
<evidence type="ECO:0000313" key="4">
    <source>
        <dbReference type="EMBL" id="GLX81833.1"/>
    </source>
</evidence>
<evidence type="ECO:0000313" key="5">
    <source>
        <dbReference type="Proteomes" id="UP001157133"/>
    </source>
</evidence>
<feature type="repeat" description="TPR" evidence="2">
    <location>
        <begin position="241"/>
        <end position="274"/>
    </location>
</feature>
<dbReference type="InterPro" id="IPR052048">
    <property type="entry name" value="ST_Response_Regulator"/>
</dbReference>
<dbReference type="Pfam" id="PF00072">
    <property type="entry name" value="Response_reg"/>
    <property type="match status" value="1"/>
</dbReference>
<proteinExistence type="predicted"/>
<dbReference type="InterPro" id="IPR019734">
    <property type="entry name" value="TPR_rpt"/>
</dbReference>
<organism evidence="4 5">
    <name type="scientific">Thalassotalea eurytherma</name>
    <dbReference type="NCBI Taxonomy" id="1144278"/>
    <lineage>
        <taxon>Bacteria</taxon>
        <taxon>Pseudomonadati</taxon>
        <taxon>Pseudomonadota</taxon>
        <taxon>Gammaproteobacteria</taxon>
        <taxon>Alteromonadales</taxon>
        <taxon>Colwelliaceae</taxon>
        <taxon>Thalassotalea</taxon>
    </lineage>
</organism>
<dbReference type="SUPFAM" id="SSF52172">
    <property type="entry name" value="CheY-like"/>
    <property type="match status" value="1"/>
</dbReference>
<dbReference type="SMART" id="SM00028">
    <property type="entry name" value="TPR"/>
    <property type="match status" value="3"/>
</dbReference>
<gene>
    <name evidence="4" type="ORF">theurythT_12850</name>
</gene>
<dbReference type="Gene3D" id="1.25.40.10">
    <property type="entry name" value="Tetratricopeptide repeat domain"/>
    <property type="match status" value="1"/>
</dbReference>
<dbReference type="PANTHER" id="PTHR43228:SF1">
    <property type="entry name" value="TWO-COMPONENT RESPONSE REGULATOR ARR22"/>
    <property type="match status" value="1"/>
</dbReference>
<keyword evidence="2" id="KW-0802">TPR repeat</keyword>
<dbReference type="InterPro" id="IPR011006">
    <property type="entry name" value="CheY-like_superfamily"/>
</dbReference>
<feature type="domain" description="Response regulatory" evidence="3">
    <location>
        <begin position="16"/>
        <end position="135"/>
    </location>
</feature>